<keyword evidence="6" id="KW-0175">Coiled coil</keyword>
<evidence type="ECO:0000256" key="5">
    <source>
        <dbReference type="ARBA" id="ARBA00022840"/>
    </source>
</evidence>
<evidence type="ECO:0000256" key="7">
    <source>
        <dbReference type="ARBA" id="ARBA00023175"/>
    </source>
</evidence>
<dbReference type="SMART" id="SM00129">
    <property type="entry name" value="KISc"/>
    <property type="match status" value="1"/>
</dbReference>
<evidence type="ECO:0000313" key="11">
    <source>
        <dbReference type="EMBL" id="VDK60543.1"/>
    </source>
</evidence>
<dbReference type="AlphaFoldDB" id="A0A0M3KAU5"/>
<keyword evidence="3" id="KW-0493">Microtubule</keyword>
<dbReference type="PANTHER" id="PTHR47969">
    <property type="entry name" value="CHROMOSOME-ASSOCIATED KINESIN KIF4A-RELATED"/>
    <property type="match status" value="1"/>
</dbReference>
<gene>
    <name evidence="11" type="ORF">ASIM_LOCUS17493</name>
</gene>
<evidence type="ECO:0000256" key="6">
    <source>
        <dbReference type="ARBA" id="ARBA00023054"/>
    </source>
</evidence>
<keyword evidence="2" id="KW-0963">Cytoplasm</keyword>
<dbReference type="Proteomes" id="UP000267096">
    <property type="component" value="Unassembled WGS sequence"/>
</dbReference>
<organism evidence="13">
    <name type="scientific">Anisakis simplex</name>
    <name type="common">Herring worm</name>
    <dbReference type="NCBI Taxonomy" id="6269"/>
    <lineage>
        <taxon>Eukaryota</taxon>
        <taxon>Metazoa</taxon>
        <taxon>Ecdysozoa</taxon>
        <taxon>Nematoda</taxon>
        <taxon>Chromadorea</taxon>
        <taxon>Rhabditida</taxon>
        <taxon>Spirurina</taxon>
        <taxon>Ascaridomorpha</taxon>
        <taxon>Ascaridoidea</taxon>
        <taxon>Anisakidae</taxon>
        <taxon>Anisakis</taxon>
        <taxon>Anisakis simplex complex</taxon>
    </lineage>
</organism>
<comment type="similarity">
    <text evidence="9">Belongs to the TRAFAC class myosin-kinesin ATPase superfamily. Kinesin family.</text>
</comment>
<evidence type="ECO:0000256" key="3">
    <source>
        <dbReference type="ARBA" id="ARBA00022701"/>
    </source>
</evidence>
<evidence type="ECO:0000256" key="1">
    <source>
        <dbReference type="ARBA" id="ARBA00004245"/>
    </source>
</evidence>
<dbReference type="InterPro" id="IPR027640">
    <property type="entry name" value="Kinesin-like_fam"/>
</dbReference>
<proteinExistence type="inferred from homology"/>
<name>A0A0M3KAU5_ANISI</name>
<dbReference type="WBParaSite" id="ASIM_0001809101-mRNA-1">
    <property type="protein sequence ID" value="ASIM_0001809101-mRNA-1"/>
    <property type="gene ID" value="ASIM_0001809101"/>
</dbReference>
<comment type="subcellular location">
    <subcellularLocation>
        <location evidence="1">Cytoplasm</location>
        <location evidence="1">Cytoskeleton</location>
    </subcellularLocation>
</comment>
<dbReference type="InterPro" id="IPR027417">
    <property type="entry name" value="P-loop_NTPase"/>
</dbReference>
<evidence type="ECO:0000256" key="9">
    <source>
        <dbReference type="PROSITE-ProRule" id="PRU00283"/>
    </source>
</evidence>
<dbReference type="SUPFAM" id="SSF52540">
    <property type="entry name" value="P-loop containing nucleoside triphosphate hydrolases"/>
    <property type="match status" value="1"/>
</dbReference>
<evidence type="ECO:0000256" key="4">
    <source>
        <dbReference type="ARBA" id="ARBA00022741"/>
    </source>
</evidence>
<dbReference type="GO" id="GO:0005524">
    <property type="term" value="F:ATP binding"/>
    <property type="evidence" value="ECO:0007669"/>
    <property type="project" value="UniProtKB-UniRule"/>
</dbReference>
<evidence type="ECO:0000313" key="13">
    <source>
        <dbReference type="WBParaSite" id="ASIM_0001809101-mRNA-1"/>
    </source>
</evidence>
<keyword evidence="5 9" id="KW-0067">ATP-binding</keyword>
<reference evidence="11 12" key="2">
    <citation type="submission" date="2018-11" db="EMBL/GenBank/DDBJ databases">
        <authorList>
            <consortium name="Pathogen Informatics"/>
        </authorList>
    </citation>
    <scope>NUCLEOTIDE SEQUENCE [LARGE SCALE GENOMIC DNA]</scope>
</reference>
<dbReference type="GO" id="GO:0007018">
    <property type="term" value="P:microtubule-based movement"/>
    <property type="evidence" value="ECO:0007669"/>
    <property type="project" value="InterPro"/>
</dbReference>
<protein>
    <submittedName>
        <fullName evidence="13">Kinesin-like protein</fullName>
    </submittedName>
</protein>
<dbReference type="PANTHER" id="PTHR47969:SF21">
    <property type="entry name" value="KINESIN-LIKE PROTEIN"/>
    <property type="match status" value="1"/>
</dbReference>
<keyword evidence="7 9" id="KW-0505">Motor protein</keyword>
<evidence type="ECO:0000256" key="2">
    <source>
        <dbReference type="ARBA" id="ARBA00022490"/>
    </source>
</evidence>
<feature type="binding site" evidence="9">
    <location>
        <begin position="86"/>
        <end position="93"/>
    </location>
    <ligand>
        <name>ATP</name>
        <dbReference type="ChEBI" id="CHEBI:30616"/>
    </ligand>
</feature>
<feature type="domain" description="Kinesin motor" evidence="10">
    <location>
        <begin position="4"/>
        <end position="200"/>
    </location>
</feature>
<sequence>MAESVRVVCRCRPLNPRELALNSKICVQMDQQCGQVILEGDGPPKQFTFDGVYYMDSTAEQIYNDIVYPLVENVIEGYNGTVFAYGQTGSGKTYSMQGDESVPAQKGIIPRTFEHIFEATATTDHTKFLVHVSYLEIYNEEVRDLLGKDRAQKLEIKEHSERGVYVAGLSMHVCHDYNACKELMKLGFQNRHVSSFLYSF</sequence>
<dbReference type="InterPro" id="IPR036961">
    <property type="entry name" value="Kinesin_motor_dom_sf"/>
</dbReference>
<keyword evidence="4 9" id="KW-0547">Nucleotide-binding</keyword>
<dbReference type="PROSITE" id="PS50067">
    <property type="entry name" value="KINESIN_MOTOR_2"/>
    <property type="match status" value="1"/>
</dbReference>
<keyword evidence="8" id="KW-0206">Cytoskeleton</keyword>
<dbReference type="GO" id="GO:0005874">
    <property type="term" value="C:microtubule"/>
    <property type="evidence" value="ECO:0007669"/>
    <property type="project" value="UniProtKB-KW"/>
</dbReference>
<dbReference type="EMBL" id="UYRR01034194">
    <property type="protein sequence ID" value="VDK60543.1"/>
    <property type="molecule type" value="Genomic_DNA"/>
</dbReference>
<dbReference type="InterPro" id="IPR001752">
    <property type="entry name" value="Kinesin_motor_dom"/>
</dbReference>
<evidence type="ECO:0000256" key="8">
    <source>
        <dbReference type="ARBA" id="ARBA00023212"/>
    </source>
</evidence>
<dbReference type="GO" id="GO:0008017">
    <property type="term" value="F:microtubule binding"/>
    <property type="evidence" value="ECO:0007669"/>
    <property type="project" value="InterPro"/>
</dbReference>
<keyword evidence="12" id="KW-1185">Reference proteome</keyword>
<dbReference type="Gene3D" id="3.40.850.10">
    <property type="entry name" value="Kinesin motor domain"/>
    <property type="match status" value="1"/>
</dbReference>
<evidence type="ECO:0000313" key="12">
    <source>
        <dbReference type="Proteomes" id="UP000267096"/>
    </source>
</evidence>
<accession>A0A0M3KAU5</accession>
<dbReference type="OrthoDB" id="3176171at2759"/>
<evidence type="ECO:0000259" key="10">
    <source>
        <dbReference type="PROSITE" id="PS50067"/>
    </source>
</evidence>
<dbReference type="GO" id="GO:0003777">
    <property type="term" value="F:microtubule motor activity"/>
    <property type="evidence" value="ECO:0007669"/>
    <property type="project" value="InterPro"/>
</dbReference>
<reference evidence="13" key="1">
    <citation type="submission" date="2017-02" db="UniProtKB">
        <authorList>
            <consortium name="WormBaseParasite"/>
        </authorList>
    </citation>
    <scope>IDENTIFICATION</scope>
</reference>
<dbReference type="Pfam" id="PF00225">
    <property type="entry name" value="Kinesin"/>
    <property type="match status" value="1"/>
</dbReference>